<evidence type="ECO:0000313" key="2">
    <source>
        <dbReference type="EMBL" id="GFQ66796.1"/>
    </source>
</evidence>
<evidence type="ECO:0000256" key="1">
    <source>
        <dbReference type="SAM" id="MobiDB-lite"/>
    </source>
</evidence>
<name>A0A8X6KA61_TRICU</name>
<feature type="non-terminal residue" evidence="2">
    <location>
        <position position="1"/>
    </location>
</feature>
<comment type="caution">
    <text evidence="2">The sequence shown here is derived from an EMBL/GenBank/DDBJ whole genome shotgun (WGS) entry which is preliminary data.</text>
</comment>
<keyword evidence="3" id="KW-1185">Reference proteome</keyword>
<dbReference type="AlphaFoldDB" id="A0A8X6KA61"/>
<feature type="region of interest" description="Disordered" evidence="1">
    <location>
        <begin position="69"/>
        <end position="88"/>
    </location>
</feature>
<evidence type="ECO:0000313" key="3">
    <source>
        <dbReference type="Proteomes" id="UP000887116"/>
    </source>
</evidence>
<proteinExistence type="predicted"/>
<organism evidence="2 3">
    <name type="scientific">Trichonephila clavata</name>
    <name type="common">Joro spider</name>
    <name type="synonym">Nephila clavata</name>
    <dbReference type="NCBI Taxonomy" id="2740835"/>
    <lineage>
        <taxon>Eukaryota</taxon>
        <taxon>Metazoa</taxon>
        <taxon>Ecdysozoa</taxon>
        <taxon>Arthropoda</taxon>
        <taxon>Chelicerata</taxon>
        <taxon>Arachnida</taxon>
        <taxon>Araneae</taxon>
        <taxon>Araneomorphae</taxon>
        <taxon>Entelegynae</taxon>
        <taxon>Araneoidea</taxon>
        <taxon>Nephilidae</taxon>
        <taxon>Trichonephila</taxon>
    </lineage>
</organism>
<accession>A0A8X6KA61</accession>
<dbReference type="EMBL" id="BMAO01010379">
    <property type="protein sequence ID" value="GFQ66796.1"/>
    <property type="molecule type" value="Genomic_DNA"/>
</dbReference>
<dbReference type="Proteomes" id="UP000887116">
    <property type="component" value="Unassembled WGS sequence"/>
</dbReference>
<reference evidence="2" key="1">
    <citation type="submission" date="2020-07" db="EMBL/GenBank/DDBJ databases">
        <title>Multicomponent nature underlies the extraordinary mechanical properties of spider dragline silk.</title>
        <authorList>
            <person name="Kono N."/>
            <person name="Nakamura H."/>
            <person name="Mori M."/>
            <person name="Yoshida Y."/>
            <person name="Ohtoshi R."/>
            <person name="Malay A.D."/>
            <person name="Moran D.A.P."/>
            <person name="Tomita M."/>
            <person name="Numata K."/>
            <person name="Arakawa K."/>
        </authorList>
    </citation>
    <scope>NUCLEOTIDE SEQUENCE</scope>
</reference>
<sequence>MDLCTETPSSEHYDDRRSKTGLIDFQEIWQDIENVLHSAAAWIELETPRKNSITSNCEFPKLQLQTKCTSSSNDSGYSPVACERTATA</sequence>
<gene>
    <name evidence="2" type="ORF">TNCT_330621</name>
</gene>
<protein>
    <submittedName>
        <fullName evidence="2">Uncharacterized protein</fullName>
    </submittedName>
</protein>